<evidence type="ECO:0000256" key="2">
    <source>
        <dbReference type="ARBA" id="ARBA00008676"/>
    </source>
</evidence>
<accession>A0A7C0ZL79</accession>
<protein>
    <recommendedName>
        <fullName evidence="7">3-methyl-2-oxobutanoate hydroxymethyltransferase</fullName>
        <ecNumber evidence="7">2.1.2.11</ecNumber>
    </recommendedName>
    <alternativeName>
        <fullName evidence="7">Ketopantoate hydroxymethyltransferase</fullName>
        <shortName evidence="7">KPHMT</shortName>
    </alternativeName>
</protein>
<evidence type="ECO:0000313" key="11">
    <source>
        <dbReference type="EMBL" id="HDI83224.1"/>
    </source>
</evidence>
<evidence type="ECO:0000256" key="8">
    <source>
        <dbReference type="PIRSR" id="PIRSR000388-1"/>
    </source>
</evidence>
<reference evidence="11" key="1">
    <citation type="journal article" date="2020" name="mSystems">
        <title>Genome- and Community-Level Interaction Insights into Carbon Utilization and Element Cycling Functions of Hydrothermarchaeota in Hydrothermal Sediment.</title>
        <authorList>
            <person name="Zhou Z."/>
            <person name="Liu Y."/>
            <person name="Xu W."/>
            <person name="Pan J."/>
            <person name="Luo Z.H."/>
            <person name="Li M."/>
        </authorList>
    </citation>
    <scope>NUCLEOTIDE SEQUENCE [LARGE SCALE GENOMIC DNA]</scope>
    <source>
        <strain evidence="11">HyVt-102</strain>
    </source>
</reference>
<comment type="caution">
    <text evidence="11">The sequence shown here is derived from an EMBL/GenBank/DDBJ whole genome shotgun (WGS) entry which is preliminary data.</text>
</comment>
<sequence length="265" mass="29624">MSDRVTIKKLHKKKKQGEKAVLLTAYNYPIAKIVDRSGVDVILVGDSLAMVELGYKDTVSVSFEEMLPFLGAVLRARERALVIFDMPFMSYQSSMEKALENAATVMRMGADGVKVEGAEFIDTIERMVKSGIPVMGHLGLTPQQVRRLSGYRIFGKKNDERQKLIDDALRLQDAGVFSIILESVLEDVAEVIAKKLKIPVYGIGAGRFVDGQILVIHDIIGLYEEFTPSFAKVYKNISKEIEEAVKTYVKEVKQGTFPSEEHTFK</sequence>
<dbReference type="PANTHER" id="PTHR20881:SF0">
    <property type="entry name" value="3-METHYL-2-OXOBUTANOATE HYDROXYMETHYLTRANSFERASE"/>
    <property type="match status" value="1"/>
</dbReference>
<gene>
    <name evidence="7 11" type="primary">panB</name>
    <name evidence="11" type="ORF">ENF18_05485</name>
</gene>
<dbReference type="GO" id="GO:0003864">
    <property type="term" value="F:3-methyl-2-oxobutanoate hydroxymethyltransferase activity"/>
    <property type="evidence" value="ECO:0007669"/>
    <property type="project" value="UniProtKB-UniRule"/>
</dbReference>
<dbReference type="NCBIfam" id="NF001452">
    <property type="entry name" value="PRK00311.1"/>
    <property type="match status" value="1"/>
</dbReference>
<comment type="pathway">
    <text evidence="1 7">Cofactor biosynthesis; (R)-pantothenate biosynthesis; (R)-pantoate from 3-methyl-2-oxobutanoate: step 1/2.</text>
</comment>
<dbReference type="Gene3D" id="3.20.20.60">
    <property type="entry name" value="Phosphoenolpyruvate-binding domains"/>
    <property type="match status" value="1"/>
</dbReference>
<dbReference type="FunFam" id="3.20.20.60:FF:000003">
    <property type="entry name" value="3-methyl-2-oxobutanoate hydroxymethyltransferase"/>
    <property type="match status" value="1"/>
</dbReference>
<name>A0A7C0ZL79_UNCW3</name>
<evidence type="ECO:0000256" key="5">
    <source>
        <dbReference type="ARBA" id="ARBA00022679"/>
    </source>
</evidence>
<dbReference type="GO" id="GO:0005737">
    <property type="term" value="C:cytoplasm"/>
    <property type="evidence" value="ECO:0007669"/>
    <property type="project" value="UniProtKB-SubCell"/>
</dbReference>
<dbReference type="NCBIfam" id="TIGR00222">
    <property type="entry name" value="panB"/>
    <property type="match status" value="1"/>
</dbReference>
<dbReference type="InterPro" id="IPR040442">
    <property type="entry name" value="Pyrv_kinase-like_dom_sf"/>
</dbReference>
<feature type="active site" description="Proton acceptor" evidence="7 8">
    <location>
        <position position="182"/>
    </location>
</feature>
<dbReference type="UniPathway" id="UPA00028">
    <property type="reaction ID" value="UER00003"/>
</dbReference>
<comment type="catalytic activity">
    <reaction evidence="7">
        <text>(6R)-5,10-methylene-5,6,7,8-tetrahydrofolate + 3-methyl-2-oxobutanoate + H2O = 2-dehydropantoate + (6S)-5,6,7,8-tetrahydrofolate</text>
        <dbReference type="Rhea" id="RHEA:11824"/>
        <dbReference type="ChEBI" id="CHEBI:11561"/>
        <dbReference type="ChEBI" id="CHEBI:11851"/>
        <dbReference type="ChEBI" id="CHEBI:15377"/>
        <dbReference type="ChEBI" id="CHEBI:15636"/>
        <dbReference type="ChEBI" id="CHEBI:57453"/>
        <dbReference type="EC" id="2.1.2.11"/>
    </reaction>
</comment>
<organism evidence="11">
    <name type="scientific">candidate division WOR-3 bacterium</name>
    <dbReference type="NCBI Taxonomy" id="2052148"/>
    <lineage>
        <taxon>Bacteria</taxon>
        <taxon>Bacteria division WOR-3</taxon>
    </lineage>
</organism>
<evidence type="ECO:0000256" key="9">
    <source>
        <dbReference type="PIRSR" id="PIRSR000388-2"/>
    </source>
</evidence>
<keyword evidence="4 7" id="KW-0566">Pantothenate biosynthesis</keyword>
<feature type="binding site" evidence="7 10">
    <location>
        <position position="85"/>
    </location>
    <ligand>
        <name>Mg(2+)</name>
        <dbReference type="ChEBI" id="CHEBI:18420"/>
    </ligand>
</feature>
<keyword evidence="7 10" id="KW-0479">Metal-binding</keyword>
<dbReference type="InterPro" id="IPR003700">
    <property type="entry name" value="Pantoate_hydroxy_MeTrfase"/>
</dbReference>
<evidence type="ECO:0000256" key="1">
    <source>
        <dbReference type="ARBA" id="ARBA00005033"/>
    </source>
</evidence>
<feature type="binding site" evidence="7 10">
    <location>
        <position position="116"/>
    </location>
    <ligand>
        <name>Mg(2+)</name>
        <dbReference type="ChEBI" id="CHEBI:18420"/>
    </ligand>
</feature>
<dbReference type="SUPFAM" id="SSF51621">
    <property type="entry name" value="Phosphoenolpyruvate/pyruvate domain"/>
    <property type="match status" value="1"/>
</dbReference>
<dbReference type="EMBL" id="DQWE01000261">
    <property type="protein sequence ID" value="HDI83224.1"/>
    <property type="molecule type" value="Genomic_DNA"/>
</dbReference>
<keyword evidence="7 10" id="KW-0460">Magnesium</keyword>
<dbReference type="GO" id="GO:0015940">
    <property type="term" value="P:pantothenate biosynthetic process"/>
    <property type="evidence" value="ECO:0007669"/>
    <property type="project" value="UniProtKB-UniRule"/>
</dbReference>
<comment type="subcellular location">
    <subcellularLocation>
        <location evidence="7">Cytoplasm</location>
    </subcellularLocation>
</comment>
<evidence type="ECO:0000256" key="6">
    <source>
        <dbReference type="ARBA" id="ARBA00056497"/>
    </source>
</evidence>
<dbReference type="PIRSF" id="PIRSF000388">
    <property type="entry name" value="Pantoate_hydroxy_MeTrfase"/>
    <property type="match status" value="1"/>
</dbReference>
<feature type="binding site" evidence="7 10">
    <location>
        <position position="46"/>
    </location>
    <ligand>
        <name>Mg(2+)</name>
        <dbReference type="ChEBI" id="CHEBI:18420"/>
    </ligand>
</feature>
<evidence type="ECO:0000256" key="3">
    <source>
        <dbReference type="ARBA" id="ARBA00011424"/>
    </source>
</evidence>
<dbReference type="Pfam" id="PF02548">
    <property type="entry name" value="Pantoate_transf"/>
    <property type="match status" value="1"/>
</dbReference>
<feature type="binding site" evidence="7 9">
    <location>
        <position position="114"/>
    </location>
    <ligand>
        <name>3-methyl-2-oxobutanoate</name>
        <dbReference type="ChEBI" id="CHEBI:11851"/>
    </ligand>
</feature>
<proteinExistence type="inferred from homology"/>
<feature type="binding site" evidence="7 9">
    <location>
        <position position="85"/>
    </location>
    <ligand>
        <name>3-methyl-2-oxobutanoate</name>
        <dbReference type="ChEBI" id="CHEBI:11851"/>
    </ligand>
</feature>
<dbReference type="CDD" id="cd06557">
    <property type="entry name" value="KPHMT-like"/>
    <property type="match status" value="1"/>
</dbReference>
<keyword evidence="7" id="KW-0963">Cytoplasm</keyword>
<dbReference type="Proteomes" id="UP000885847">
    <property type="component" value="Unassembled WGS sequence"/>
</dbReference>
<keyword evidence="5 7" id="KW-0808">Transferase</keyword>
<dbReference type="HAMAP" id="MF_00156">
    <property type="entry name" value="PanB"/>
    <property type="match status" value="1"/>
</dbReference>
<dbReference type="AlphaFoldDB" id="A0A7C0ZL79"/>
<comment type="similarity">
    <text evidence="2 7">Belongs to the PanB family.</text>
</comment>
<evidence type="ECO:0000256" key="10">
    <source>
        <dbReference type="PIRSR" id="PIRSR000388-3"/>
    </source>
</evidence>
<comment type="function">
    <text evidence="6 7">Catalyzes the reversible reaction in which hydroxymethyl group from 5,10-methylenetetrahydrofolate is transferred onto alpha-ketoisovalerate to form ketopantoate.</text>
</comment>
<comment type="subunit">
    <text evidence="3 7">Homodecamer; pentamer of dimers.</text>
</comment>
<evidence type="ECO:0000256" key="7">
    <source>
        <dbReference type="HAMAP-Rule" id="MF_00156"/>
    </source>
</evidence>
<evidence type="ECO:0000256" key="4">
    <source>
        <dbReference type="ARBA" id="ARBA00022655"/>
    </source>
</evidence>
<dbReference type="GO" id="GO:0000287">
    <property type="term" value="F:magnesium ion binding"/>
    <property type="evidence" value="ECO:0007669"/>
    <property type="project" value="TreeGrafter"/>
</dbReference>
<comment type="cofactor">
    <cofactor evidence="7 10">
        <name>Mg(2+)</name>
        <dbReference type="ChEBI" id="CHEBI:18420"/>
    </cofactor>
    <text evidence="7 10">Binds 1 Mg(2+) ion per subunit.</text>
</comment>
<dbReference type="EC" id="2.1.2.11" evidence="7"/>
<feature type="binding site" evidence="7 9">
    <location>
        <begin position="46"/>
        <end position="47"/>
    </location>
    <ligand>
        <name>3-methyl-2-oxobutanoate</name>
        <dbReference type="ChEBI" id="CHEBI:11851"/>
    </ligand>
</feature>
<dbReference type="PANTHER" id="PTHR20881">
    <property type="entry name" value="3-METHYL-2-OXOBUTANOATE HYDROXYMETHYLTRANSFERASE"/>
    <property type="match status" value="1"/>
</dbReference>
<dbReference type="InterPro" id="IPR015813">
    <property type="entry name" value="Pyrv/PenolPyrv_kinase-like_dom"/>
</dbReference>